<sequence length="177" mass="20549">MSRIDNIPIEIIAGLIRSGTSETGVVEVEINGNLNYKFRDIVEYLVFYCTENGIRDDIILSSLFSLKKEFWFKNKKLKEKFENYIFGDLMPCSADLQKKIDEYLFNVGGIHKCNILNMFDKHNKHPLYSIYTLANATFFKIIGCNGDEENTHEFRINYCPFCGKRFNGPFLSIGERL</sequence>
<reference evidence="1 2" key="1">
    <citation type="journal article" date="2017" name="ISME J.">
        <title>Potential for microbial H2 and metal transformations associated with novel bacteria and archaea in deep terrestrial subsurface sediments.</title>
        <authorList>
            <person name="Hernsdorf A.W."/>
            <person name="Amano Y."/>
            <person name="Miyakawa K."/>
            <person name="Ise K."/>
            <person name="Suzuki Y."/>
            <person name="Anantharaman K."/>
            <person name="Probst A."/>
            <person name="Burstein D."/>
            <person name="Thomas B.C."/>
            <person name="Banfield J.F."/>
        </authorList>
    </citation>
    <scope>NUCLEOTIDE SEQUENCE [LARGE SCALE GENOMIC DNA]</scope>
    <source>
        <strain evidence="1">HGW-Wallbacteria-1</strain>
    </source>
</reference>
<evidence type="ECO:0000313" key="1">
    <source>
        <dbReference type="EMBL" id="PKK89160.1"/>
    </source>
</evidence>
<dbReference type="AlphaFoldDB" id="A0A2N1PLF7"/>
<accession>A0A2N1PLF7</accession>
<gene>
    <name evidence="1" type="ORF">CVV64_15755</name>
</gene>
<name>A0A2N1PLF7_9BACT</name>
<organism evidence="1 2">
    <name type="scientific">Candidatus Wallbacteria bacterium HGW-Wallbacteria-1</name>
    <dbReference type="NCBI Taxonomy" id="2013854"/>
    <lineage>
        <taxon>Bacteria</taxon>
        <taxon>Candidatus Walliibacteriota</taxon>
    </lineage>
</organism>
<dbReference type="EMBL" id="PGXC01000024">
    <property type="protein sequence ID" value="PKK89160.1"/>
    <property type="molecule type" value="Genomic_DNA"/>
</dbReference>
<evidence type="ECO:0000313" key="2">
    <source>
        <dbReference type="Proteomes" id="UP000233256"/>
    </source>
</evidence>
<protein>
    <submittedName>
        <fullName evidence="1">Uncharacterized protein</fullName>
    </submittedName>
</protein>
<comment type="caution">
    <text evidence="1">The sequence shown here is derived from an EMBL/GenBank/DDBJ whole genome shotgun (WGS) entry which is preliminary data.</text>
</comment>
<proteinExistence type="predicted"/>
<dbReference type="Proteomes" id="UP000233256">
    <property type="component" value="Unassembled WGS sequence"/>
</dbReference>